<dbReference type="InterPro" id="IPR036291">
    <property type="entry name" value="NAD(P)-bd_dom_sf"/>
</dbReference>
<dbReference type="PANTHER" id="PTHR43658:SF8">
    <property type="entry name" value="17-BETA-HYDROXYSTEROID DEHYDROGENASE 14-RELATED"/>
    <property type="match status" value="1"/>
</dbReference>
<dbReference type="KEGG" id="stri:C7M71_007370"/>
<dbReference type="SUPFAM" id="SSF51735">
    <property type="entry name" value="NAD(P)-binding Rossmann-fold domains"/>
    <property type="match status" value="1"/>
</dbReference>
<dbReference type="PANTHER" id="PTHR43658">
    <property type="entry name" value="SHORT-CHAIN DEHYDROGENASE/REDUCTASE"/>
    <property type="match status" value="1"/>
</dbReference>
<feature type="domain" description="Ketoreductase" evidence="4">
    <location>
        <begin position="6"/>
        <end position="190"/>
    </location>
</feature>
<name>A0A345SU83_9ACTN</name>
<dbReference type="PROSITE" id="PS00061">
    <property type="entry name" value="ADH_SHORT"/>
    <property type="match status" value="1"/>
</dbReference>
<protein>
    <submittedName>
        <fullName evidence="5">SDR family NAD(P)-dependent oxidoreductase</fullName>
    </submittedName>
</protein>
<proteinExistence type="inferred from homology"/>
<accession>A0A345SU83</accession>
<reference evidence="6" key="1">
    <citation type="submission" date="2018-07" db="EMBL/GenBank/DDBJ databases">
        <title>Streptacidiphilus bronchialis DSM 106435 chromosome.</title>
        <authorList>
            <person name="Batra D."/>
            <person name="Gulvik C.A."/>
        </authorList>
    </citation>
    <scope>NUCLEOTIDE SEQUENCE [LARGE SCALE GENOMIC DNA]</scope>
    <source>
        <strain evidence="6">DSM 106435</strain>
    </source>
</reference>
<dbReference type="PRINTS" id="PR00081">
    <property type="entry name" value="GDHRDH"/>
</dbReference>
<dbReference type="SMART" id="SM00822">
    <property type="entry name" value="PKS_KR"/>
    <property type="match status" value="1"/>
</dbReference>
<dbReference type="InterPro" id="IPR057326">
    <property type="entry name" value="KR_dom"/>
</dbReference>
<dbReference type="FunFam" id="3.40.50.720:FF:000215">
    <property type="entry name" value="3-hydroxyacyl-CoA dehydrogenase type-2"/>
    <property type="match status" value="1"/>
</dbReference>
<keyword evidence="6" id="KW-1185">Reference proteome</keyword>
<dbReference type="Pfam" id="PF00106">
    <property type="entry name" value="adh_short"/>
    <property type="match status" value="1"/>
</dbReference>
<evidence type="ECO:0000256" key="3">
    <source>
        <dbReference type="RuleBase" id="RU000363"/>
    </source>
</evidence>
<dbReference type="Gene3D" id="3.40.50.720">
    <property type="entry name" value="NAD(P)-binding Rossmann-like Domain"/>
    <property type="match status" value="1"/>
</dbReference>
<evidence type="ECO:0000256" key="2">
    <source>
        <dbReference type="ARBA" id="ARBA00023002"/>
    </source>
</evidence>
<dbReference type="InterPro" id="IPR002347">
    <property type="entry name" value="SDR_fam"/>
</dbReference>
<dbReference type="AlphaFoldDB" id="A0A345SU83"/>
<dbReference type="GO" id="GO:0016491">
    <property type="term" value="F:oxidoreductase activity"/>
    <property type="evidence" value="ECO:0007669"/>
    <property type="project" value="UniProtKB-KW"/>
</dbReference>
<dbReference type="OrthoDB" id="9795647at2"/>
<gene>
    <name evidence="5" type="ORF">C7M71_007370</name>
</gene>
<dbReference type="PRINTS" id="PR00080">
    <property type="entry name" value="SDRFAMILY"/>
</dbReference>
<dbReference type="Proteomes" id="UP000249340">
    <property type="component" value="Chromosome"/>
</dbReference>
<evidence type="ECO:0000313" key="6">
    <source>
        <dbReference type="Proteomes" id="UP000249340"/>
    </source>
</evidence>
<keyword evidence="2" id="KW-0560">Oxidoreductase</keyword>
<dbReference type="RefSeq" id="WP_111489757.1">
    <property type="nucleotide sequence ID" value="NZ_CP031264.1"/>
</dbReference>
<dbReference type="InterPro" id="IPR020904">
    <property type="entry name" value="Sc_DH/Rdtase_CS"/>
</dbReference>
<sequence length="253" mass="26322">MDIHGNVALVTGGTSGLGLASARRLVASGARVVFMGRRSDRAEKVTADLGSHAVFVPGDVTRTEDVAAAVDAARSLGRLGALISCAGIAVPGRTLGRRGPLPLEDFERVVRVNLLGTFNVVRLAAEAMAANQPVDGDRGVVVCTSSIAAYEGQEGQTAYTAAKAAIAGMTLPLARDLARHAIRVVTIAPGLFDTPMVAGLSHEARDSLARQTPHPVRLGRTEEFASLVAHIIDNPMLNGEVIRLDGAVRLGPI</sequence>
<evidence type="ECO:0000313" key="5">
    <source>
        <dbReference type="EMBL" id="AXI77288.1"/>
    </source>
</evidence>
<organism evidence="5 6">
    <name type="scientific">Peterkaempfera bronchialis</name>
    <dbReference type="NCBI Taxonomy" id="2126346"/>
    <lineage>
        <taxon>Bacteria</taxon>
        <taxon>Bacillati</taxon>
        <taxon>Actinomycetota</taxon>
        <taxon>Actinomycetes</taxon>
        <taxon>Kitasatosporales</taxon>
        <taxon>Streptomycetaceae</taxon>
        <taxon>Peterkaempfera</taxon>
    </lineage>
</organism>
<dbReference type="EMBL" id="CP031264">
    <property type="protein sequence ID" value="AXI77288.1"/>
    <property type="molecule type" value="Genomic_DNA"/>
</dbReference>
<evidence type="ECO:0000259" key="4">
    <source>
        <dbReference type="SMART" id="SM00822"/>
    </source>
</evidence>
<comment type="similarity">
    <text evidence="1 3">Belongs to the short-chain dehydrogenases/reductases (SDR) family.</text>
</comment>
<evidence type="ECO:0000256" key="1">
    <source>
        <dbReference type="ARBA" id="ARBA00006484"/>
    </source>
</evidence>